<dbReference type="EMBL" id="JACCFY010000001">
    <property type="protein sequence ID" value="NYJ78699.1"/>
    <property type="molecule type" value="Genomic_DNA"/>
</dbReference>
<protein>
    <submittedName>
        <fullName evidence="4">AcrR family transcriptional regulator</fullName>
    </submittedName>
</protein>
<evidence type="ECO:0000256" key="1">
    <source>
        <dbReference type="ARBA" id="ARBA00023125"/>
    </source>
</evidence>
<dbReference type="InterPro" id="IPR009057">
    <property type="entry name" value="Homeodomain-like_sf"/>
</dbReference>
<dbReference type="RefSeq" id="WP_179542004.1">
    <property type="nucleotide sequence ID" value="NZ_BAAALL010000005.1"/>
</dbReference>
<accession>A0A7Z0GNF6</accession>
<evidence type="ECO:0000313" key="4">
    <source>
        <dbReference type="EMBL" id="NYJ78699.1"/>
    </source>
</evidence>
<comment type="caution">
    <text evidence="4">The sequence shown here is derived from an EMBL/GenBank/DDBJ whole genome shotgun (WGS) entry which is preliminary data.</text>
</comment>
<feature type="DNA-binding region" description="H-T-H motif" evidence="2">
    <location>
        <begin position="29"/>
        <end position="48"/>
    </location>
</feature>
<dbReference type="InterPro" id="IPR041467">
    <property type="entry name" value="Sco4008_C"/>
</dbReference>
<dbReference type="Pfam" id="PF00440">
    <property type="entry name" value="TetR_N"/>
    <property type="match status" value="1"/>
</dbReference>
<gene>
    <name evidence="4" type="ORF">HNR09_002110</name>
</gene>
<dbReference type="PANTHER" id="PTHR30328:SF54">
    <property type="entry name" value="HTH-TYPE TRANSCRIPTIONAL REPRESSOR SCO4008"/>
    <property type="match status" value="1"/>
</dbReference>
<dbReference type="GO" id="GO:0006355">
    <property type="term" value="P:regulation of DNA-templated transcription"/>
    <property type="evidence" value="ECO:0007669"/>
    <property type="project" value="UniProtKB-ARBA"/>
</dbReference>
<organism evidence="4 5">
    <name type="scientific">Nesterenkonia xinjiangensis</name>
    <dbReference type="NCBI Taxonomy" id="225327"/>
    <lineage>
        <taxon>Bacteria</taxon>
        <taxon>Bacillati</taxon>
        <taxon>Actinomycetota</taxon>
        <taxon>Actinomycetes</taxon>
        <taxon>Micrococcales</taxon>
        <taxon>Micrococcaceae</taxon>
        <taxon>Nesterenkonia</taxon>
    </lineage>
</organism>
<keyword evidence="1 2" id="KW-0238">DNA-binding</keyword>
<evidence type="ECO:0000259" key="3">
    <source>
        <dbReference type="PROSITE" id="PS50977"/>
    </source>
</evidence>
<dbReference type="PROSITE" id="PS50977">
    <property type="entry name" value="HTH_TETR_2"/>
    <property type="match status" value="1"/>
</dbReference>
<dbReference type="InterPro" id="IPR036271">
    <property type="entry name" value="Tet_transcr_reg_TetR-rel_C_sf"/>
</dbReference>
<dbReference type="PRINTS" id="PR00455">
    <property type="entry name" value="HTHTETR"/>
</dbReference>
<dbReference type="GO" id="GO:0003677">
    <property type="term" value="F:DNA binding"/>
    <property type="evidence" value="ECO:0007669"/>
    <property type="project" value="UniProtKB-UniRule"/>
</dbReference>
<dbReference type="AlphaFoldDB" id="A0A7Z0GNF6"/>
<evidence type="ECO:0000313" key="5">
    <source>
        <dbReference type="Proteomes" id="UP000535437"/>
    </source>
</evidence>
<dbReference type="InterPro" id="IPR050109">
    <property type="entry name" value="HTH-type_TetR-like_transc_reg"/>
</dbReference>
<dbReference type="Proteomes" id="UP000535437">
    <property type="component" value="Unassembled WGS sequence"/>
</dbReference>
<reference evidence="4 5" key="1">
    <citation type="submission" date="2020-07" db="EMBL/GenBank/DDBJ databases">
        <title>Sequencing the genomes of 1000 actinobacteria strains.</title>
        <authorList>
            <person name="Klenk H.-P."/>
        </authorList>
    </citation>
    <scope>NUCLEOTIDE SEQUENCE [LARGE SCALE GENOMIC DNA]</scope>
    <source>
        <strain evidence="4 5">DSM 15475</strain>
    </source>
</reference>
<sequence>MTSRSDETRRRLLDAARNEFAMCGIAGARTSRIAAAAGVNEALIFRYFGNKQALFTRVYESLIVQTVDDVPMDASDLGGYAGALFDYYACHDQVVRLAVWAALEAPDTAIPEGLVGVTAAKVAAISRCQEAGLVSKEIPADDLLALVIQLSLTGASAAPALGPDIESTSRRRSIVNAVRTLAAVENSE</sequence>
<name>A0A7Z0GNF6_9MICC</name>
<dbReference type="Gene3D" id="1.10.357.10">
    <property type="entry name" value="Tetracycline Repressor, domain 2"/>
    <property type="match status" value="1"/>
</dbReference>
<dbReference type="Pfam" id="PF17926">
    <property type="entry name" value="TetR_C_21"/>
    <property type="match status" value="1"/>
</dbReference>
<dbReference type="PANTHER" id="PTHR30328">
    <property type="entry name" value="TRANSCRIPTIONAL REPRESSOR"/>
    <property type="match status" value="1"/>
</dbReference>
<evidence type="ECO:0000256" key="2">
    <source>
        <dbReference type="PROSITE-ProRule" id="PRU00335"/>
    </source>
</evidence>
<dbReference type="SUPFAM" id="SSF46689">
    <property type="entry name" value="Homeodomain-like"/>
    <property type="match status" value="1"/>
</dbReference>
<proteinExistence type="predicted"/>
<dbReference type="SUPFAM" id="SSF48498">
    <property type="entry name" value="Tetracyclin repressor-like, C-terminal domain"/>
    <property type="match status" value="1"/>
</dbReference>
<dbReference type="InterPro" id="IPR001647">
    <property type="entry name" value="HTH_TetR"/>
</dbReference>
<feature type="domain" description="HTH tetR-type" evidence="3">
    <location>
        <begin position="6"/>
        <end position="66"/>
    </location>
</feature>
<keyword evidence="5" id="KW-1185">Reference proteome</keyword>